<name>A0A914QJL9_9BILA</name>
<evidence type="ECO:0000313" key="2">
    <source>
        <dbReference type="WBParaSite" id="PDA_v2.g3376.t1"/>
    </source>
</evidence>
<organism evidence="1 2">
    <name type="scientific">Panagrolaimus davidi</name>
    <dbReference type="NCBI Taxonomy" id="227884"/>
    <lineage>
        <taxon>Eukaryota</taxon>
        <taxon>Metazoa</taxon>
        <taxon>Ecdysozoa</taxon>
        <taxon>Nematoda</taxon>
        <taxon>Chromadorea</taxon>
        <taxon>Rhabditida</taxon>
        <taxon>Tylenchina</taxon>
        <taxon>Panagrolaimomorpha</taxon>
        <taxon>Panagrolaimoidea</taxon>
        <taxon>Panagrolaimidae</taxon>
        <taxon>Panagrolaimus</taxon>
    </lineage>
</organism>
<dbReference type="AlphaFoldDB" id="A0A914QJL9"/>
<sequence length="114" mass="12982">MHENFSLKNLQGLALCLARRDDLSLKDVIDRLFGHVANLSENAPLTHNVRSSIIAACFYLLYSEGQHVEGVTDFLRELLKKLPNLRWIDDAAINKTDSKELQYLNNLCFVLIPV</sequence>
<dbReference type="WBParaSite" id="PDA_v2.g3376.t1">
    <property type="protein sequence ID" value="PDA_v2.g3376.t1"/>
    <property type="gene ID" value="PDA_v2.g3376"/>
</dbReference>
<reference evidence="2" key="1">
    <citation type="submission" date="2022-11" db="UniProtKB">
        <authorList>
            <consortium name="WormBaseParasite"/>
        </authorList>
    </citation>
    <scope>IDENTIFICATION</scope>
</reference>
<protein>
    <submittedName>
        <fullName evidence="2">Uncharacterized protein</fullName>
    </submittedName>
</protein>
<keyword evidence="1" id="KW-1185">Reference proteome</keyword>
<dbReference type="Proteomes" id="UP000887578">
    <property type="component" value="Unplaced"/>
</dbReference>
<evidence type="ECO:0000313" key="1">
    <source>
        <dbReference type="Proteomes" id="UP000887578"/>
    </source>
</evidence>
<proteinExistence type="predicted"/>
<accession>A0A914QJL9</accession>